<evidence type="ECO:0000256" key="4">
    <source>
        <dbReference type="ARBA" id="ARBA00022989"/>
    </source>
</evidence>
<sequence length="72" mass="8175">MCDVLCKLCLLIIAFICPPLAVGLHMGCNNDFCINLLLTLLLWLPGMIHAFFVIIMKEPLTTYTTRVVHVYH</sequence>
<protein>
    <submittedName>
        <fullName evidence="6">Uncharacterized protein</fullName>
    </submittedName>
</protein>
<comment type="subcellular location">
    <subcellularLocation>
        <location evidence="1">Membrane</location>
    </subcellularLocation>
</comment>
<accession>A0A8R1UL51</accession>
<dbReference type="GO" id="GO:0016020">
    <property type="term" value="C:membrane"/>
    <property type="evidence" value="ECO:0007669"/>
    <property type="project" value="UniProtKB-SubCell"/>
</dbReference>
<reference evidence="7" key="1">
    <citation type="journal article" date="2008" name="Nat. Genet.">
        <title>The Pristionchus pacificus genome provides a unique perspective on nematode lifestyle and parasitism.</title>
        <authorList>
            <person name="Dieterich C."/>
            <person name="Clifton S.W."/>
            <person name="Schuster L.N."/>
            <person name="Chinwalla A."/>
            <person name="Delehaunty K."/>
            <person name="Dinkelacker I."/>
            <person name="Fulton L."/>
            <person name="Fulton R."/>
            <person name="Godfrey J."/>
            <person name="Minx P."/>
            <person name="Mitreva M."/>
            <person name="Roeseler W."/>
            <person name="Tian H."/>
            <person name="Witte H."/>
            <person name="Yang S.P."/>
            <person name="Wilson R.K."/>
            <person name="Sommer R.J."/>
        </authorList>
    </citation>
    <scope>NUCLEOTIDE SEQUENCE [LARGE SCALE GENOMIC DNA]</scope>
    <source>
        <strain evidence="7">PS312</strain>
    </source>
</reference>
<dbReference type="AlphaFoldDB" id="A0A2A6C865"/>
<dbReference type="OrthoDB" id="5912871at2759"/>
<name>A0A2A6C865_PRIPA</name>
<dbReference type="EnsemblMetazoa" id="PPA33293.1">
    <property type="protein sequence ID" value="PPA33293.1"/>
    <property type="gene ID" value="WBGene00206153"/>
</dbReference>
<dbReference type="PANTHER" id="PTHR21659:SF112">
    <property type="entry name" value="PROTEIN SNA2-RELATED"/>
    <property type="match status" value="1"/>
</dbReference>
<dbReference type="InterPro" id="IPR000612">
    <property type="entry name" value="PMP3"/>
</dbReference>
<dbReference type="PANTHER" id="PTHR21659">
    <property type="entry name" value="HYDROPHOBIC PROTEIN RCI2 LOW TEMPERATURE AND SALT RESPONSIVE PROTEIN LTI6 -RELATED"/>
    <property type="match status" value="1"/>
</dbReference>
<evidence type="ECO:0000256" key="5">
    <source>
        <dbReference type="ARBA" id="ARBA00023136"/>
    </source>
</evidence>
<evidence type="ECO:0000256" key="1">
    <source>
        <dbReference type="ARBA" id="ARBA00004370"/>
    </source>
</evidence>
<proteinExistence type="inferred from homology"/>
<keyword evidence="5" id="KW-0472">Membrane</keyword>
<accession>A0A2A6C865</accession>
<evidence type="ECO:0000256" key="3">
    <source>
        <dbReference type="ARBA" id="ARBA00022692"/>
    </source>
</evidence>
<evidence type="ECO:0000313" key="6">
    <source>
        <dbReference type="EnsemblMetazoa" id="PPA33293.1"/>
    </source>
</evidence>
<comment type="similarity">
    <text evidence="2">Belongs to the UPF0057 (PMP3) family.</text>
</comment>
<keyword evidence="7" id="KW-1185">Reference proteome</keyword>
<dbReference type="Proteomes" id="UP000005239">
    <property type="component" value="Unassembled WGS sequence"/>
</dbReference>
<dbReference type="Pfam" id="PF01679">
    <property type="entry name" value="Pmp3"/>
    <property type="match status" value="1"/>
</dbReference>
<gene>
    <name evidence="6" type="primary">WBGene00206153</name>
</gene>
<organism evidence="6 7">
    <name type="scientific">Pristionchus pacificus</name>
    <name type="common">Parasitic nematode worm</name>
    <dbReference type="NCBI Taxonomy" id="54126"/>
    <lineage>
        <taxon>Eukaryota</taxon>
        <taxon>Metazoa</taxon>
        <taxon>Ecdysozoa</taxon>
        <taxon>Nematoda</taxon>
        <taxon>Chromadorea</taxon>
        <taxon>Rhabditida</taxon>
        <taxon>Rhabditina</taxon>
        <taxon>Diplogasteromorpha</taxon>
        <taxon>Diplogasteroidea</taxon>
        <taxon>Neodiplogasteridae</taxon>
        <taxon>Pristionchus</taxon>
    </lineage>
</organism>
<keyword evidence="4" id="KW-1133">Transmembrane helix</keyword>
<keyword evidence="3" id="KW-0812">Transmembrane</keyword>
<evidence type="ECO:0000313" key="7">
    <source>
        <dbReference type="Proteomes" id="UP000005239"/>
    </source>
</evidence>
<evidence type="ECO:0000256" key="2">
    <source>
        <dbReference type="ARBA" id="ARBA00009530"/>
    </source>
</evidence>
<reference evidence="6" key="2">
    <citation type="submission" date="2022-06" db="UniProtKB">
        <authorList>
            <consortium name="EnsemblMetazoa"/>
        </authorList>
    </citation>
    <scope>IDENTIFICATION</scope>
    <source>
        <strain evidence="6">PS312</strain>
    </source>
</reference>